<dbReference type="STRING" id="63057.A0A2P5G0X0"/>
<dbReference type="SUPFAM" id="SSF53474">
    <property type="entry name" value="alpha/beta-Hydrolases"/>
    <property type="match status" value="1"/>
</dbReference>
<feature type="chain" id="PRO_5015184282" evidence="2">
    <location>
        <begin position="28"/>
        <end position="74"/>
    </location>
</feature>
<comment type="similarity">
    <text evidence="1">Belongs to the peptidase S10 family.</text>
</comment>
<dbReference type="AlphaFoldDB" id="A0A2P5G0X0"/>
<evidence type="ECO:0000313" key="3">
    <source>
        <dbReference type="EMBL" id="POO03703.1"/>
    </source>
</evidence>
<gene>
    <name evidence="3" type="ORF">TorRG33x02_000070</name>
</gene>
<sequence length="74" mass="7993">MAKALCHVHWLLLVLLLVSCPVRLALSASAVKYLPGFEGALPFQLETGSPEKDPLLLWLTGDPGCSACRDLSMK</sequence>
<evidence type="ECO:0000313" key="4">
    <source>
        <dbReference type="Proteomes" id="UP000237000"/>
    </source>
</evidence>
<dbReference type="Pfam" id="PF00450">
    <property type="entry name" value="Peptidase_S10"/>
    <property type="match status" value="1"/>
</dbReference>
<reference evidence="4" key="1">
    <citation type="submission" date="2016-06" db="EMBL/GenBank/DDBJ databases">
        <title>Parallel loss of symbiosis genes in relatives of nitrogen-fixing non-legume Parasponia.</title>
        <authorList>
            <person name="Van Velzen R."/>
            <person name="Holmer R."/>
            <person name="Bu F."/>
            <person name="Rutten L."/>
            <person name="Van Zeijl A."/>
            <person name="Liu W."/>
            <person name="Santuari L."/>
            <person name="Cao Q."/>
            <person name="Sharma T."/>
            <person name="Shen D."/>
            <person name="Roswanjaya Y."/>
            <person name="Wardhani T."/>
            <person name="Kalhor M.S."/>
            <person name="Jansen J."/>
            <person name="Van den Hoogen J."/>
            <person name="Gungor B."/>
            <person name="Hartog M."/>
            <person name="Hontelez J."/>
            <person name="Verver J."/>
            <person name="Yang W.-C."/>
            <person name="Schijlen E."/>
            <person name="Repin R."/>
            <person name="Schilthuizen M."/>
            <person name="Schranz E."/>
            <person name="Heidstra R."/>
            <person name="Miyata K."/>
            <person name="Fedorova E."/>
            <person name="Kohlen W."/>
            <person name="Bisseling T."/>
            <person name="Smit S."/>
            <person name="Geurts R."/>
        </authorList>
    </citation>
    <scope>NUCLEOTIDE SEQUENCE [LARGE SCALE GENOMIC DNA]</scope>
    <source>
        <strain evidence="4">cv. RG33-2</strain>
    </source>
</reference>
<evidence type="ECO:0000256" key="1">
    <source>
        <dbReference type="ARBA" id="ARBA00009431"/>
    </source>
</evidence>
<dbReference type="Gene3D" id="3.40.50.1820">
    <property type="entry name" value="alpha/beta hydrolase"/>
    <property type="match status" value="1"/>
</dbReference>
<evidence type="ECO:0000256" key="2">
    <source>
        <dbReference type="SAM" id="SignalP"/>
    </source>
</evidence>
<keyword evidence="3" id="KW-0378">Hydrolase</keyword>
<name>A0A2P5G0X0_TREOI</name>
<feature type="signal peptide" evidence="2">
    <location>
        <begin position="1"/>
        <end position="27"/>
    </location>
</feature>
<dbReference type="InParanoid" id="A0A2P5G0X0"/>
<comment type="caution">
    <text evidence="3">The sequence shown here is derived from an EMBL/GenBank/DDBJ whole genome shotgun (WGS) entry which is preliminary data.</text>
</comment>
<proteinExistence type="inferred from homology"/>
<organism evidence="3 4">
    <name type="scientific">Trema orientale</name>
    <name type="common">Charcoal tree</name>
    <name type="synonym">Celtis orientalis</name>
    <dbReference type="NCBI Taxonomy" id="63057"/>
    <lineage>
        <taxon>Eukaryota</taxon>
        <taxon>Viridiplantae</taxon>
        <taxon>Streptophyta</taxon>
        <taxon>Embryophyta</taxon>
        <taxon>Tracheophyta</taxon>
        <taxon>Spermatophyta</taxon>
        <taxon>Magnoliopsida</taxon>
        <taxon>eudicotyledons</taxon>
        <taxon>Gunneridae</taxon>
        <taxon>Pentapetalae</taxon>
        <taxon>rosids</taxon>
        <taxon>fabids</taxon>
        <taxon>Rosales</taxon>
        <taxon>Cannabaceae</taxon>
        <taxon>Trema</taxon>
    </lineage>
</organism>
<keyword evidence="4" id="KW-1185">Reference proteome</keyword>
<accession>A0A2P5G0X0</accession>
<dbReference type="Proteomes" id="UP000237000">
    <property type="component" value="Unassembled WGS sequence"/>
</dbReference>
<dbReference type="InterPro" id="IPR001563">
    <property type="entry name" value="Peptidase_S10"/>
</dbReference>
<keyword evidence="3" id="KW-0645">Protease</keyword>
<keyword evidence="3" id="KW-0121">Carboxypeptidase</keyword>
<dbReference type="EMBL" id="JXTC01000001">
    <property type="protein sequence ID" value="POO03703.1"/>
    <property type="molecule type" value="Genomic_DNA"/>
</dbReference>
<protein>
    <submittedName>
        <fullName evidence="3">Peptidase S10, serine carboxypeptidase</fullName>
    </submittedName>
</protein>
<dbReference type="OrthoDB" id="443318at2759"/>
<dbReference type="GO" id="GO:0006508">
    <property type="term" value="P:proteolysis"/>
    <property type="evidence" value="ECO:0007669"/>
    <property type="project" value="InterPro"/>
</dbReference>
<keyword evidence="2" id="KW-0732">Signal</keyword>
<dbReference type="PROSITE" id="PS51257">
    <property type="entry name" value="PROKAR_LIPOPROTEIN"/>
    <property type="match status" value="1"/>
</dbReference>
<dbReference type="InterPro" id="IPR029058">
    <property type="entry name" value="AB_hydrolase_fold"/>
</dbReference>
<dbReference type="GO" id="GO:0004185">
    <property type="term" value="F:serine-type carboxypeptidase activity"/>
    <property type="evidence" value="ECO:0007669"/>
    <property type="project" value="InterPro"/>
</dbReference>